<name>A0ABX4CSJ9_9FLAO</name>
<accession>A0ABX4CSJ9</accession>
<dbReference type="RefSeq" id="WP_123922202.1">
    <property type="nucleotide sequence ID" value="NZ_MUHD01000030.1"/>
</dbReference>
<organism evidence="1 2">
    <name type="scientific">Flavobacterium plurextorum</name>
    <dbReference type="NCBI Taxonomy" id="1114867"/>
    <lineage>
        <taxon>Bacteria</taxon>
        <taxon>Pseudomonadati</taxon>
        <taxon>Bacteroidota</taxon>
        <taxon>Flavobacteriia</taxon>
        <taxon>Flavobacteriales</taxon>
        <taxon>Flavobacteriaceae</taxon>
        <taxon>Flavobacterium</taxon>
    </lineage>
</organism>
<comment type="caution">
    <text evidence="1">The sequence shown here is derived from an EMBL/GenBank/DDBJ whole genome shotgun (WGS) entry which is preliminary data.</text>
</comment>
<dbReference type="Proteomes" id="UP000198381">
    <property type="component" value="Unassembled WGS sequence"/>
</dbReference>
<reference evidence="1 2" key="1">
    <citation type="submission" date="2016-11" db="EMBL/GenBank/DDBJ databases">
        <title>Whole genomes of Flavobacteriaceae.</title>
        <authorList>
            <person name="Stine C."/>
            <person name="Li C."/>
            <person name="Tadesse D."/>
        </authorList>
    </citation>
    <scope>NUCLEOTIDE SEQUENCE [LARGE SCALE GENOMIC DNA]</scope>
    <source>
        <strain evidence="1 2">CCUG 60112</strain>
    </source>
</reference>
<dbReference type="EMBL" id="MUHD01000030">
    <property type="protein sequence ID" value="OXB04764.1"/>
    <property type="molecule type" value="Genomic_DNA"/>
</dbReference>
<sequence>MDYFKQVEVRNALLKNAEKLNFILNCIDVVNFGMDGKMETLTTMFVPLDFLNAVVYPSISKPIEEIWDNIVVHDVEQAKDNGLRGIYELAKGKLFNEERYGNYECTKVNQEILNKILRREIKSLDNWQVLQREQKETMEHYEYEESLIYTVLHYSKTDEKIDRLITYIDTIFIN</sequence>
<keyword evidence="2" id="KW-1185">Reference proteome</keyword>
<evidence type="ECO:0000313" key="2">
    <source>
        <dbReference type="Proteomes" id="UP000198381"/>
    </source>
</evidence>
<protein>
    <submittedName>
        <fullName evidence="1">Uncharacterized protein</fullName>
    </submittedName>
</protein>
<gene>
    <name evidence="1" type="ORF">B0A81_16505</name>
</gene>
<evidence type="ECO:0000313" key="1">
    <source>
        <dbReference type="EMBL" id="OXB04764.1"/>
    </source>
</evidence>
<proteinExistence type="predicted"/>